<evidence type="ECO:0000313" key="9">
    <source>
        <dbReference type="EMBL" id="QDP38788.1"/>
    </source>
</evidence>
<dbReference type="OrthoDB" id="2081904at2"/>
<reference evidence="9 10" key="1">
    <citation type="submission" date="2019-07" db="EMBL/GenBank/DDBJ databases">
        <authorList>
            <person name="Li J."/>
        </authorList>
    </citation>
    <scope>NUCLEOTIDE SEQUENCE [LARGE SCALE GENOMIC DNA]</scope>
    <source>
        <strain evidence="9 10">TKL69</strain>
    </source>
</reference>
<feature type="transmembrane region" description="Helical" evidence="8">
    <location>
        <begin position="146"/>
        <end position="169"/>
    </location>
</feature>
<dbReference type="PANTHER" id="PTHR34975">
    <property type="entry name" value="SPORE GERMINATION PROTEIN A2"/>
    <property type="match status" value="1"/>
</dbReference>
<evidence type="ECO:0000256" key="6">
    <source>
        <dbReference type="ARBA" id="ARBA00022989"/>
    </source>
</evidence>
<dbReference type="Pfam" id="PF03845">
    <property type="entry name" value="Spore_permease"/>
    <property type="match status" value="1"/>
</dbReference>
<feature type="transmembrane region" description="Helical" evidence="8">
    <location>
        <begin position="189"/>
        <end position="207"/>
    </location>
</feature>
<evidence type="ECO:0000256" key="3">
    <source>
        <dbReference type="ARBA" id="ARBA00022448"/>
    </source>
</evidence>
<dbReference type="GO" id="GO:0009847">
    <property type="term" value="P:spore germination"/>
    <property type="evidence" value="ECO:0007669"/>
    <property type="project" value="InterPro"/>
</dbReference>
<protein>
    <submittedName>
        <fullName evidence="9">GerAB/ArcD/ProY family transporter</fullName>
    </submittedName>
</protein>
<dbReference type="AlphaFoldDB" id="A0A516KBL5"/>
<dbReference type="NCBIfam" id="TIGR00912">
    <property type="entry name" value="2A0309"/>
    <property type="match status" value="1"/>
</dbReference>
<dbReference type="EMBL" id="CP041666">
    <property type="protein sequence ID" value="QDP38788.1"/>
    <property type="molecule type" value="Genomic_DNA"/>
</dbReference>
<evidence type="ECO:0000256" key="2">
    <source>
        <dbReference type="ARBA" id="ARBA00007998"/>
    </source>
</evidence>
<evidence type="ECO:0000256" key="7">
    <source>
        <dbReference type="ARBA" id="ARBA00023136"/>
    </source>
</evidence>
<feature type="transmembrane region" description="Helical" evidence="8">
    <location>
        <begin position="214"/>
        <end position="235"/>
    </location>
</feature>
<evidence type="ECO:0000256" key="1">
    <source>
        <dbReference type="ARBA" id="ARBA00004141"/>
    </source>
</evidence>
<keyword evidence="5 8" id="KW-0812">Transmembrane</keyword>
<name>A0A516KBL5_9BACI</name>
<organism evidence="9 10">
    <name type="scientific">Radiobacillus deserti</name>
    <dbReference type="NCBI Taxonomy" id="2594883"/>
    <lineage>
        <taxon>Bacteria</taxon>
        <taxon>Bacillati</taxon>
        <taxon>Bacillota</taxon>
        <taxon>Bacilli</taxon>
        <taxon>Bacillales</taxon>
        <taxon>Bacillaceae</taxon>
        <taxon>Radiobacillus</taxon>
    </lineage>
</organism>
<feature type="transmembrane region" description="Helical" evidence="8">
    <location>
        <begin position="335"/>
        <end position="356"/>
    </location>
</feature>
<dbReference type="KEGG" id="aqt:FN924_00125"/>
<feature type="transmembrane region" description="Helical" evidence="8">
    <location>
        <begin position="39"/>
        <end position="62"/>
    </location>
</feature>
<accession>A0A516KBL5</accession>
<keyword evidence="7 8" id="KW-0472">Membrane</keyword>
<feature type="transmembrane region" description="Helical" evidence="8">
    <location>
        <begin position="112"/>
        <end position="134"/>
    </location>
</feature>
<comment type="subcellular location">
    <subcellularLocation>
        <location evidence="1">Membrane</location>
        <topology evidence="1">Multi-pass membrane protein</topology>
    </subcellularLocation>
</comment>
<feature type="transmembrane region" description="Helical" evidence="8">
    <location>
        <begin position="82"/>
        <end position="100"/>
    </location>
</feature>
<evidence type="ECO:0000256" key="5">
    <source>
        <dbReference type="ARBA" id="ARBA00022692"/>
    </source>
</evidence>
<dbReference type="RefSeq" id="WP_143891541.1">
    <property type="nucleotide sequence ID" value="NZ_CP041666.1"/>
</dbReference>
<keyword evidence="4" id="KW-0309">Germination</keyword>
<keyword evidence="10" id="KW-1185">Reference proteome</keyword>
<dbReference type="PANTHER" id="PTHR34975:SF2">
    <property type="entry name" value="SPORE GERMINATION PROTEIN A2"/>
    <property type="match status" value="1"/>
</dbReference>
<keyword evidence="6 8" id="KW-1133">Transmembrane helix</keyword>
<feature type="transmembrane region" description="Helical" evidence="8">
    <location>
        <begin position="270"/>
        <end position="294"/>
    </location>
</feature>
<comment type="similarity">
    <text evidence="2">Belongs to the amino acid-polyamine-organocation (APC) superfamily. Spore germination protein (SGP) (TC 2.A.3.9) family.</text>
</comment>
<evidence type="ECO:0000256" key="4">
    <source>
        <dbReference type="ARBA" id="ARBA00022544"/>
    </source>
</evidence>
<proteinExistence type="inferred from homology"/>
<sequence>MKQVGRLTTKEFAAMIILMVGLKIADTTPALLADKVHNALWLIPLVSFLIVLPSLAILLHLLNKYNAENSIDLIEKILGKKIGKVTGCILFLISFMLMTVDSRNYVEQINLLYFPNSPSIIVFVVFMLTCFLGAKRGFETIGSTAWIVIPYIKFSAALLAVLVIGKGIWMRIFPIFGTGLDEVLTQGVLKSSLFFDIYLLTMAFSSLKSKKDFFRGTVIGSGFVVVEIIFFYSLYATLFDYKSIANVAFPFYEVTQYVNLGEYLTNVETFFMVFWLMAAFIRFIMFLYFTSWVFGVVFNIKEFEPLILPIAFFVVALGIIPDNELFNELMVRNNLLNYTTPVLIGLPLILWLVSLFRRNEKK</sequence>
<evidence type="ECO:0000313" key="10">
    <source>
        <dbReference type="Proteomes" id="UP000315215"/>
    </source>
</evidence>
<feature type="transmembrane region" description="Helical" evidence="8">
    <location>
        <begin position="306"/>
        <end position="323"/>
    </location>
</feature>
<feature type="transmembrane region" description="Helical" evidence="8">
    <location>
        <begin position="12"/>
        <end position="33"/>
    </location>
</feature>
<dbReference type="InterPro" id="IPR004761">
    <property type="entry name" value="Spore_GerAB"/>
</dbReference>
<keyword evidence="3" id="KW-0813">Transport</keyword>
<gene>
    <name evidence="9" type="ORF">FN924_00125</name>
</gene>
<evidence type="ECO:0000256" key="8">
    <source>
        <dbReference type="SAM" id="Phobius"/>
    </source>
</evidence>
<dbReference type="GO" id="GO:0016020">
    <property type="term" value="C:membrane"/>
    <property type="evidence" value="ECO:0007669"/>
    <property type="project" value="UniProtKB-SubCell"/>
</dbReference>
<dbReference type="Proteomes" id="UP000315215">
    <property type="component" value="Chromosome"/>
</dbReference>